<dbReference type="GO" id="GO:0016798">
    <property type="term" value="F:hydrolase activity, acting on glycosyl bonds"/>
    <property type="evidence" value="ECO:0007669"/>
    <property type="project" value="UniProtKB-KW"/>
</dbReference>
<evidence type="ECO:0000313" key="6">
    <source>
        <dbReference type="EMBL" id="KAL0821011.1"/>
    </source>
</evidence>
<dbReference type="EMBL" id="JBEDNZ010000018">
    <property type="protein sequence ID" value="KAL0821011.1"/>
    <property type="molecule type" value="Genomic_DNA"/>
</dbReference>
<feature type="transmembrane region" description="Helical" evidence="3">
    <location>
        <begin position="39"/>
        <end position="58"/>
    </location>
</feature>
<organism evidence="6 7">
    <name type="scientific">Loxostege sticticalis</name>
    <name type="common">Beet webworm moth</name>
    <dbReference type="NCBI Taxonomy" id="481309"/>
    <lineage>
        <taxon>Eukaryota</taxon>
        <taxon>Metazoa</taxon>
        <taxon>Ecdysozoa</taxon>
        <taxon>Arthropoda</taxon>
        <taxon>Hexapoda</taxon>
        <taxon>Insecta</taxon>
        <taxon>Pterygota</taxon>
        <taxon>Neoptera</taxon>
        <taxon>Endopterygota</taxon>
        <taxon>Lepidoptera</taxon>
        <taxon>Glossata</taxon>
        <taxon>Ditrysia</taxon>
        <taxon>Pyraloidea</taxon>
        <taxon>Crambidae</taxon>
        <taxon>Pyraustinae</taxon>
        <taxon>Loxostege</taxon>
    </lineage>
</organism>
<evidence type="ECO:0000313" key="7">
    <source>
        <dbReference type="Proteomes" id="UP001549921"/>
    </source>
</evidence>
<evidence type="ECO:0000256" key="3">
    <source>
        <dbReference type="SAM" id="Phobius"/>
    </source>
</evidence>
<feature type="domain" description="Glycoside hydrolase family 31 TIM barrel" evidence="4">
    <location>
        <begin position="391"/>
        <end position="608"/>
    </location>
</feature>
<evidence type="ECO:0000256" key="1">
    <source>
        <dbReference type="ARBA" id="ARBA00007806"/>
    </source>
</evidence>
<dbReference type="InterPro" id="IPR000519">
    <property type="entry name" value="P_trefoil_dom"/>
</dbReference>
<dbReference type="PANTHER" id="PTHR22762:SF167">
    <property type="entry name" value="LYSOSOMAL ALPHA-GLUCOSIDASE-LIKE PROTEIN"/>
    <property type="match status" value="1"/>
</dbReference>
<dbReference type="Gene3D" id="2.60.40.1760">
    <property type="entry name" value="glycosyl hydrolase (family 31)"/>
    <property type="match status" value="1"/>
</dbReference>
<keyword evidence="2" id="KW-0326">Glycosidase</keyword>
<dbReference type="AlphaFoldDB" id="A0ABD0SRF0"/>
<dbReference type="InterPro" id="IPR000322">
    <property type="entry name" value="Glyco_hydro_31_TIM"/>
</dbReference>
<name>A0ABD0SRF0_LOXSC</name>
<dbReference type="Pfam" id="PF01055">
    <property type="entry name" value="Glyco_hydro_31_2nd"/>
    <property type="match status" value="1"/>
</dbReference>
<evidence type="ECO:0000259" key="4">
    <source>
        <dbReference type="Pfam" id="PF01055"/>
    </source>
</evidence>
<dbReference type="SUPFAM" id="SSF51011">
    <property type="entry name" value="Glycosyl hydrolase domain"/>
    <property type="match status" value="1"/>
</dbReference>
<dbReference type="Gene3D" id="2.60.40.1180">
    <property type="entry name" value="Golgi alpha-mannosidase II"/>
    <property type="match status" value="1"/>
</dbReference>
<evidence type="ECO:0000256" key="2">
    <source>
        <dbReference type="RuleBase" id="RU361185"/>
    </source>
</evidence>
<evidence type="ECO:0000259" key="5">
    <source>
        <dbReference type="Pfam" id="PF21365"/>
    </source>
</evidence>
<keyword evidence="3" id="KW-0472">Membrane</keyword>
<sequence>MYAKCNPEKCYVFYPVCFRFNISEIKWYDRILLNRPLKVILALLVMSILVPVLIYRFLFFTSMDLPPSDGHSFGSCLVPRTARIPCGGGNIEQSECNSQCCYDLHNKLCFHRFPSRFSYLVPHSENWSEETVLTPRFPRTNPFNSERVVTSLRLSIDEISPTHLSIEVYDANVKSLYGRRIDNATYDYRVSSPELNIIVNTTQGTIFNTIRGPLIASDNIWEMVFQLTEETMYGLGELPLKPGASKVIYSHDGGLSAVPLIFAKSNGSFHGLLVDVKTPSEIWVGDENQISLKSITKTGLKLHLFVGPEPKDIMRDVMSIIGQNKKWDYWMLGAHACRNDEQNDNYDGTESTIVGSNATDVETDEDCTNIVCEFADSMLQSPSGLYFGLVDDDKVVYPDYENVADDFVDRLWTYDEEFHGVFLVNSWPVDQSEKTHNETAEMLPYFNNNFEAAFEDTPQWNANWSNGEYYFYGHNAYGSKFVNAVEKTYNDTPIYSTSLWMKANAVVNRQNVPTSWTNLHKELIEAALGGISGHWLWSTPICGDTENIDVVNQAHLCVKWYLAGTYMPMIKIHSKGIRRDPSSFNTTERNIMTEALNTRLRLLPYINTVLQEGPLLRPMFYQYPNSDLDDLSTQFHVGDHLLIAPNLLPSQSHVHVRMPPGEWFEFTSGLKVDVGEGEIYTMTTTEADFVTLIRSRAIVVTQRDVRRSAELTRRNAAFSLTIAVGRIGIVTNGLKEWEFLHAAGSLYMSPNMTIVFDMNDNGLHITAEGDDFDVFCGTDPEVLWASRITEIKVYGLDDDQNNYDTHKHLNPNINLCDLQNEDIVFNILD</sequence>
<dbReference type="Proteomes" id="UP001549921">
    <property type="component" value="Unassembled WGS sequence"/>
</dbReference>
<dbReference type="Pfam" id="PF21365">
    <property type="entry name" value="Glyco_hydro_31_3rd"/>
    <property type="match status" value="1"/>
</dbReference>
<comment type="similarity">
    <text evidence="1 2">Belongs to the glycosyl hydrolase 31 family.</text>
</comment>
<dbReference type="CDD" id="cd00111">
    <property type="entry name" value="Trefoil"/>
    <property type="match status" value="1"/>
</dbReference>
<accession>A0ABD0SRF0</accession>
<gene>
    <name evidence="6" type="ORF">ABMA28_005660</name>
</gene>
<protein>
    <submittedName>
        <fullName evidence="6">Uncharacterized protein</fullName>
    </submittedName>
</protein>
<keyword evidence="3" id="KW-1133">Transmembrane helix</keyword>
<keyword evidence="2" id="KW-0378">Hydrolase</keyword>
<dbReference type="InterPro" id="IPR048395">
    <property type="entry name" value="Glyco_hydro_31_C"/>
</dbReference>
<reference evidence="6 7" key="1">
    <citation type="submission" date="2024-06" db="EMBL/GenBank/DDBJ databases">
        <title>A chromosome-level genome assembly of beet webworm, Loxostege sticticalis.</title>
        <authorList>
            <person name="Zhang Y."/>
        </authorList>
    </citation>
    <scope>NUCLEOTIDE SEQUENCE [LARGE SCALE GENOMIC DNA]</scope>
    <source>
        <strain evidence="6">AQ028</strain>
        <tissue evidence="6">Male pupae</tissue>
    </source>
</reference>
<proteinExistence type="inferred from homology"/>
<dbReference type="InterPro" id="IPR013780">
    <property type="entry name" value="Glyco_hydro_b"/>
</dbReference>
<dbReference type="PANTHER" id="PTHR22762">
    <property type="entry name" value="ALPHA-GLUCOSIDASE"/>
    <property type="match status" value="1"/>
</dbReference>
<dbReference type="InterPro" id="IPR017853">
    <property type="entry name" value="GH"/>
</dbReference>
<comment type="caution">
    <text evidence="6">The sequence shown here is derived from an EMBL/GenBank/DDBJ whole genome shotgun (WGS) entry which is preliminary data.</text>
</comment>
<keyword evidence="3" id="KW-0812">Transmembrane</keyword>
<dbReference type="SUPFAM" id="SSF51445">
    <property type="entry name" value="(Trans)glycosidases"/>
    <property type="match status" value="1"/>
</dbReference>
<dbReference type="Gene3D" id="3.20.20.80">
    <property type="entry name" value="Glycosidases"/>
    <property type="match status" value="1"/>
</dbReference>
<feature type="domain" description="Glycosyl hydrolase family 31 C-terminal" evidence="5">
    <location>
        <begin position="614"/>
        <end position="698"/>
    </location>
</feature>